<keyword evidence="3" id="KW-1185">Reference proteome</keyword>
<evidence type="ECO:0000313" key="3">
    <source>
        <dbReference type="Proteomes" id="UP001138961"/>
    </source>
</evidence>
<dbReference type="InterPro" id="IPR003033">
    <property type="entry name" value="SCP2_sterol-bd_dom"/>
</dbReference>
<gene>
    <name evidence="2" type="ORF">LGQ03_04700</name>
</gene>
<accession>A0ABS8BS16</accession>
<evidence type="ECO:0000313" key="2">
    <source>
        <dbReference type="EMBL" id="MCB5198530.1"/>
    </source>
</evidence>
<reference evidence="2" key="1">
    <citation type="submission" date="2021-10" db="EMBL/GenBank/DDBJ databases">
        <title>Loktanella gaetbuli sp. nov., isolated from a tidal flat.</title>
        <authorList>
            <person name="Park S."/>
            <person name="Yoon J.-H."/>
        </authorList>
    </citation>
    <scope>NUCLEOTIDE SEQUENCE</scope>
    <source>
        <strain evidence="2">TSTF-M6</strain>
    </source>
</reference>
<feature type="domain" description="SCP2" evidence="1">
    <location>
        <begin position="20"/>
        <end position="97"/>
    </location>
</feature>
<protein>
    <submittedName>
        <fullName evidence="2">SCP2 sterol-binding domain-containing protein</fullName>
    </submittedName>
</protein>
<dbReference type="Proteomes" id="UP001138961">
    <property type="component" value="Unassembled WGS sequence"/>
</dbReference>
<dbReference type="Gene3D" id="3.30.1050.10">
    <property type="entry name" value="SCP2 sterol-binding domain"/>
    <property type="match status" value="1"/>
</dbReference>
<comment type="caution">
    <text evidence="2">The sequence shown here is derived from an EMBL/GenBank/DDBJ whole genome shotgun (WGS) entry which is preliminary data.</text>
</comment>
<dbReference type="EMBL" id="JAJATZ010000002">
    <property type="protein sequence ID" value="MCB5198530.1"/>
    <property type="molecule type" value="Genomic_DNA"/>
</dbReference>
<dbReference type="Pfam" id="PF02036">
    <property type="entry name" value="SCP2"/>
    <property type="match status" value="1"/>
</dbReference>
<name>A0ABS8BS16_9RHOB</name>
<dbReference type="SUPFAM" id="SSF55718">
    <property type="entry name" value="SCP-like"/>
    <property type="match status" value="1"/>
</dbReference>
<evidence type="ECO:0000259" key="1">
    <source>
        <dbReference type="Pfam" id="PF02036"/>
    </source>
</evidence>
<sequence>MSDIVSAAVTQLNAKMDGESFDGTAKFVIEGEGALMIAGTDVTACADDAEADVTLTASRDTFEGIMTGDENPTAAFMTGKLTIDGDMGKAMALAGVIS</sequence>
<dbReference type="InterPro" id="IPR036527">
    <property type="entry name" value="SCP2_sterol-bd_dom_sf"/>
</dbReference>
<organism evidence="2 3">
    <name type="scientific">Loktanella gaetbuli</name>
    <dbReference type="NCBI Taxonomy" id="2881335"/>
    <lineage>
        <taxon>Bacteria</taxon>
        <taxon>Pseudomonadati</taxon>
        <taxon>Pseudomonadota</taxon>
        <taxon>Alphaproteobacteria</taxon>
        <taxon>Rhodobacterales</taxon>
        <taxon>Roseobacteraceae</taxon>
        <taxon>Loktanella</taxon>
    </lineage>
</organism>
<proteinExistence type="predicted"/>
<dbReference type="RefSeq" id="WP_056034103.1">
    <property type="nucleotide sequence ID" value="NZ_JAJATZ010000002.1"/>
</dbReference>